<name>A0ABR1ATZ1_POLSC</name>
<keyword evidence="2" id="KW-0732">Signal</keyword>
<feature type="region of interest" description="Disordered" evidence="1">
    <location>
        <begin position="60"/>
        <end position="88"/>
    </location>
</feature>
<organism evidence="3 4">
    <name type="scientific">Polyplax serrata</name>
    <name type="common">Common mouse louse</name>
    <dbReference type="NCBI Taxonomy" id="468196"/>
    <lineage>
        <taxon>Eukaryota</taxon>
        <taxon>Metazoa</taxon>
        <taxon>Ecdysozoa</taxon>
        <taxon>Arthropoda</taxon>
        <taxon>Hexapoda</taxon>
        <taxon>Insecta</taxon>
        <taxon>Pterygota</taxon>
        <taxon>Neoptera</taxon>
        <taxon>Paraneoptera</taxon>
        <taxon>Psocodea</taxon>
        <taxon>Troctomorpha</taxon>
        <taxon>Phthiraptera</taxon>
        <taxon>Anoplura</taxon>
        <taxon>Polyplacidae</taxon>
        <taxon>Polyplax</taxon>
    </lineage>
</organism>
<evidence type="ECO:0000313" key="3">
    <source>
        <dbReference type="EMBL" id="KAK6627418.1"/>
    </source>
</evidence>
<feature type="compositionally biased region" description="Low complexity" evidence="1">
    <location>
        <begin position="61"/>
        <end position="72"/>
    </location>
</feature>
<protein>
    <submittedName>
        <fullName evidence="3">Uncharacterized protein</fullName>
    </submittedName>
</protein>
<evidence type="ECO:0000256" key="1">
    <source>
        <dbReference type="SAM" id="MobiDB-lite"/>
    </source>
</evidence>
<reference evidence="3 4" key="1">
    <citation type="submission" date="2023-09" db="EMBL/GenBank/DDBJ databases">
        <title>Genomes of two closely related lineages of the louse Polyplax serrata with different host specificities.</title>
        <authorList>
            <person name="Martinu J."/>
            <person name="Tarabai H."/>
            <person name="Stefka J."/>
            <person name="Hypsa V."/>
        </authorList>
    </citation>
    <scope>NUCLEOTIDE SEQUENCE [LARGE SCALE GENOMIC DNA]</scope>
    <source>
        <strain evidence="3">98ZLc_SE</strain>
    </source>
</reference>
<feature type="chain" id="PRO_5045357928" evidence="2">
    <location>
        <begin position="19"/>
        <end position="88"/>
    </location>
</feature>
<accession>A0ABR1ATZ1</accession>
<keyword evidence="4" id="KW-1185">Reference proteome</keyword>
<proteinExistence type="predicted"/>
<feature type="signal peptide" evidence="2">
    <location>
        <begin position="1"/>
        <end position="18"/>
    </location>
</feature>
<evidence type="ECO:0000313" key="4">
    <source>
        <dbReference type="Proteomes" id="UP001359485"/>
    </source>
</evidence>
<feature type="compositionally biased region" description="Polar residues" evidence="1">
    <location>
        <begin position="73"/>
        <end position="82"/>
    </location>
</feature>
<dbReference type="EMBL" id="JAWJWF010000045">
    <property type="protein sequence ID" value="KAK6627418.1"/>
    <property type="molecule type" value="Genomic_DNA"/>
</dbReference>
<dbReference type="Proteomes" id="UP001359485">
    <property type="component" value="Unassembled WGS sequence"/>
</dbReference>
<gene>
    <name evidence="3" type="ORF">RUM44_009895</name>
</gene>
<sequence length="88" mass="9409">MLWRSVFACIVLCSIAEAQTPNRGSTKATVPPTVRSTVKTQTPVIRVNYKSVKRSSLAALTTQNDTTDGTNDSAKGSRNSVKTGAPIR</sequence>
<evidence type="ECO:0000256" key="2">
    <source>
        <dbReference type="SAM" id="SignalP"/>
    </source>
</evidence>
<comment type="caution">
    <text evidence="3">The sequence shown here is derived from an EMBL/GenBank/DDBJ whole genome shotgun (WGS) entry which is preliminary data.</text>
</comment>